<sequence>MHAAPSSLIRTAVAALGLLILPLPLFAQEASVEPRPAPSVTVATAAVRPLQQVVPVSGSLIARSEVLVSPHAGGYAITELNADIGDHVDAGEVLARIDNRTLALRVRQAEAALANAVAAQDQARSQVNASEAQLQQANQVLERARALRSSGTATQSALDESLAAQLSAQANAQSARDGVQAAGAALQQAQASLEVAQLDFENAEITAPVAGIVSDRNGQIGAIAATGGEPIYRLIEEGVVEVAAEVIETELVLLHPDDPATLNIAGLAPVTGHVRLIAPVVSPTTRLGEVRLSLDDTTGLRPGLYVGGRIVVADRTGLAVPVASVLRDVEGSFVLRLGANDTLERRMIQTGIAWDGWQEVTDGLVEGDEVVARAGAFFGDGDVIRPVREGAAE</sequence>
<dbReference type="InterPro" id="IPR058792">
    <property type="entry name" value="Beta-barrel_RND_2"/>
</dbReference>
<dbReference type="Gene3D" id="2.40.50.100">
    <property type="match status" value="1"/>
</dbReference>
<evidence type="ECO:0000313" key="9">
    <source>
        <dbReference type="Proteomes" id="UP001208938"/>
    </source>
</evidence>
<comment type="subcellular location">
    <subcellularLocation>
        <location evidence="1">Cell envelope</location>
    </subcellularLocation>
</comment>
<dbReference type="NCBIfam" id="TIGR01730">
    <property type="entry name" value="RND_mfp"/>
    <property type="match status" value="1"/>
</dbReference>
<keyword evidence="3" id="KW-0813">Transport</keyword>
<dbReference type="SUPFAM" id="SSF111369">
    <property type="entry name" value="HlyD-like secretion proteins"/>
    <property type="match status" value="1"/>
</dbReference>
<dbReference type="Gene3D" id="2.40.420.20">
    <property type="match status" value="1"/>
</dbReference>
<organism evidence="8 9">
    <name type="scientific">Pararhodobacter zhoushanensis</name>
    <dbReference type="NCBI Taxonomy" id="2479545"/>
    <lineage>
        <taxon>Bacteria</taxon>
        <taxon>Pseudomonadati</taxon>
        <taxon>Pseudomonadota</taxon>
        <taxon>Alphaproteobacteria</taxon>
        <taxon>Rhodobacterales</taxon>
        <taxon>Paracoccaceae</taxon>
        <taxon>Pararhodobacter</taxon>
    </lineage>
</organism>
<protein>
    <submittedName>
        <fullName evidence="8">Efflux RND transporter periplasmic adaptor subunit</fullName>
    </submittedName>
</protein>
<dbReference type="Pfam" id="PF25954">
    <property type="entry name" value="Beta-barrel_RND_2"/>
    <property type="match status" value="1"/>
</dbReference>
<feature type="domain" description="Multidrug resistance protein MdtA-like barrel-sandwich hybrid" evidence="5">
    <location>
        <begin position="68"/>
        <end position="227"/>
    </location>
</feature>
<feature type="domain" description="Multidrug resistance protein MdtA-like C-terminal permuted SH3" evidence="7">
    <location>
        <begin position="319"/>
        <end position="371"/>
    </location>
</feature>
<evidence type="ECO:0000256" key="4">
    <source>
        <dbReference type="SAM" id="Coils"/>
    </source>
</evidence>
<evidence type="ECO:0000256" key="3">
    <source>
        <dbReference type="ARBA" id="ARBA00022448"/>
    </source>
</evidence>
<dbReference type="EMBL" id="JAPDFL010000001">
    <property type="protein sequence ID" value="MCW1932863.1"/>
    <property type="molecule type" value="Genomic_DNA"/>
</dbReference>
<evidence type="ECO:0000313" key="8">
    <source>
        <dbReference type="EMBL" id="MCW1932863.1"/>
    </source>
</evidence>
<keyword evidence="4" id="KW-0175">Coiled coil</keyword>
<dbReference type="RefSeq" id="WP_264505827.1">
    <property type="nucleotide sequence ID" value="NZ_JAPDFL010000001.1"/>
</dbReference>
<dbReference type="Gene3D" id="1.10.287.470">
    <property type="entry name" value="Helix hairpin bin"/>
    <property type="match status" value="1"/>
</dbReference>
<reference evidence="8 9" key="1">
    <citation type="submission" date="2022-10" db="EMBL/GenBank/DDBJ databases">
        <title>Pararhodobacter sp. nov., isolated from marine algae.</title>
        <authorList>
            <person name="Choi B.J."/>
            <person name="Kim J.M."/>
            <person name="Lee J.K."/>
            <person name="Choi D.G."/>
            <person name="Jeon C.O."/>
        </authorList>
    </citation>
    <scope>NUCLEOTIDE SEQUENCE [LARGE SCALE GENOMIC DNA]</scope>
    <source>
        <strain evidence="8 9">ZQ420</strain>
    </source>
</reference>
<name>A0ABT3GZG2_9RHOB</name>
<evidence type="ECO:0000256" key="1">
    <source>
        <dbReference type="ARBA" id="ARBA00004196"/>
    </source>
</evidence>
<dbReference type="Pfam" id="PF25917">
    <property type="entry name" value="BSH_RND"/>
    <property type="match status" value="1"/>
</dbReference>
<evidence type="ECO:0000256" key="2">
    <source>
        <dbReference type="ARBA" id="ARBA00009477"/>
    </source>
</evidence>
<evidence type="ECO:0000259" key="5">
    <source>
        <dbReference type="Pfam" id="PF25917"/>
    </source>
</evidence>
<feature type="domain" description="CusB-like beta-barrel" evidence="6">
    <location>
        <begin position="242"/>
        <end position="308"/>
    </location>
</feature>
<dbReference type="InterPro" id="IPR058625">
    <property type="entry name" value="MdtA-like_BSH"/>
</dbReference>
<comment type="similarity">
    <text evidence="2">Belongs to the membrane fusion protein (MFP) (TC 8.A.1) family.</text>
</comment>
<feature type="coiled-coil region" evidence="4">
    <location>
        <begin position="106"/>
        <end position="147"/>
    </location>
</feature>
<dbReference type="Gene3D" id="2.40.30.170">
    <property type="match status" value="1"/>
</dbReference>
<dbReference type="Proteomes" id="UP001208938">
    <property type="component" value="Unassembled WGS sequence"/>
</dbReference>
<proteinExistence type="inferred from homology"/>
<dbReference type="InterPro" id="IPR058627">
    <property type="entry name" value="MdtA-like_C"/>
</dbReference>
<dbReference type="Pfam" id="PF25967">
    <property type="entry name" value="RND-MFP_C"/>
    <property type="match status" value="1"/>
</dbReference>
<evidence type="ECO:0000259" key="7">
    <source>
        <dbReference type="Pfam" id="PF25967"/>
    </source>
</evidence>
<accession>A0ABT3GZG2</accession>
<dbReference type="PANTHER" id="PTHR30469">
    <property type="entry name" value="MULTIDRUG RESISTANCE PROTEIN MDTA"/>
    <property type="match status" value="1"/>
</dbReference>
<gene>
    <name evidence="8" type="ORF">OKW52_11515</name>
</gene>
<comment type="caution">
    <text evidence="8">The sequence shown here is derived from an EMBL/GenBank/DDBJ whole genome shotgun (WGS) entry which is preliminary data.</text>
</comment>
<evidence type="ECO:0000259" key="6">
    <source>
        <dbReference type="Pfam" id="PF25954"/>
    </source>
</evidence>
<keyword evidence="9" id="KW-1185">Reference proteome</keyword>
<dbReference type="InterPro" id="IPR006143">
    <property type="entry name" value="RND_pump_MFP"/>
</dbReference>
<dbReference type="PANTHER" id="PTHR30469:SF15">
    <property type="entry name" value="HLYD FAMILY OF SECRETION PROTEINS"/>
    <property type="match status" value="1"/>
</dbReference>